<evidence type="ECO:0000313" key="3">
    <source>
        <dbReference type="Proteomes" id="UP000321058"/>
    </source>
</evidence>
<accession>A0A512NQW5</accession>
<proteinExistence type="predicted"/>
<dbReference type="EMBL" id="BKAJ01000215">
    <property type="protein sequence ID" value="GEP61329.1"/>
    <property type="molecule type" value="Genomic_DNA"/>
</dbReference>
<evidence type="ECO:0000256" key="1">
    <source>
        <dbReference type="SAM" id="MobiDB-lite"/>
    </source>
</evidence>
<protein>
    <submittedName>
        <fullName evidence="2">Uncharacterized protein</fullName>
    </submittedName>
</protein>
<organism evidence="2 3">
    <name type="scientific">Reyranella soli</name>
    <dbReference type="NCBI Taxonomy" id="1230389"/>
    <lineage>
        <taxon>Bacteria</taxon>
        <taxon>Pseudomonadati</taxon>
        <taxon>Pseudomonadota</taxon>
        <taxon>Alphaproteobacteria</taxon>
        <taxon>Hyphomicrobiales</taxon>
        <taxon>Reyranellaceae</taxon>
        <taxon>Reyranella</taxon>
    </lineage>
</organism>
<evidence type="ECO:0000313" key="2">
    <source>
        <dbReference type="EMBL" id="GEP61329.1"/>
    </source>
</evidence>
<keyword evidence="3" id="KW-1185">Reference proteome</keyword>
<name>A0A512NQW5_9HYPH</name>
<feature type="compositionally biased region" description="Pro residues" evidence="1">
    <location>
        <begin position="28"/>
        <end position="38"/>
    </location>
</feature>
<comment type="caution">
    <text evidence="2">The sequence shown here is derived from an EMBL/GenBank/DDBJ whole genome shotgun (WGS) entry which is preliminary data.</text>
</comment>
<feature type="compositionally biased region" description="Basic and acidic residues" evidence="1">
    <location>
        <begin position="1"/>
        <end position="26"/>
    </location>
</feature>
<dbReference type="AlphaFoldDB" id="A0A512NQW5"/>
<sequence length="212" mass="24408">MLTDDQRQVIEAEEQLRHEVRRRLDTENPPPPPPPAPEPKIGFGKRVFDFFNSSVGMWLLSSVVLTGGAALLQNIQHNHEIAQQNRQQLSTHRFEITHRLDQMEYGLRRAKTVGDAKTAMDNMFKSKYPLTPELQNRSLASLYLSMYQLMSGTEQEKSQQAMTFVRRLEEAELSLQAETDDNDKLDDKQKERMHKLIQSIKALHHSVDANAK</sequence>
<dbReference type="Proteomes" id="UP000321058">
    <property type="component" value="Unassembled WGS sequence"/>
</dbReference>
<dbReference type="RefSeq" id="WP_147156635.1">
    <property type="nucleotide sequence ID" value="NZ_BKAJ01000215.1"/>
</dbReference>
<reference evidence="2 3" key="1">
    <citation type="submission" date="2019-07" db="EMBL/GenBank/DDBJ databases">
        <title>Whole genome shotgun sequence of Reyranella soli NBRC 108950.</title>
        <authorList>
            <person name="Hosoyama A."/>
            <person name="Uohara A."/>
            <person name="Ohji S."/>
            <person name="Ichikawa N."/>
        </authorList>
    </citation>
    <scope>NUCLEOTIDE SEQUENCE [LARGE SCALE GENOMIC DNA]</scope>
    <source>
        <strain evidence="2 3">NBRC 108950</strain>
    </source>
</reference>
<dbReference type="OrthoDB" id="9129858at2"/>
<feature type="region of interest" description="Disordered" evidence="1">
    <location>
        <begin position="1"/>
        <end position="41"/>
    </location>
</feature>
<gene>
    <name evidence="2" type="ORF">RSO01_84950</name>
</gene>